<dbReference type="Gene3D" id="1.10.3640.10">
    <property type="entry name" value="Semialdehyde dehydrogenase-like, C-terminal"/>
    <property type="match status" value="1"/>
</dbReference>
<accession>Q987K3</accession>
<dbReference type="AlphaFoldDB" id="Q987K3"/>
<evidence type="ECO:0000259" key="2">
    <source>
        <dbReference type="Pfam" id="PF16896"/>
    </source>
</evidence>
<dbReference type="HOGENOM" id="CLU_087850_0_0_5"/>
<dbReference type="SUPFAM" id="SSF51735">
    <property type="entry name" value="NAD(P)-binding Rossmann-fold domains"/>
    <property type="match status" value="1"/>
</dbReference>
<gene>
    <name evidence="3" type="ordered locus">mll7016</name>
</gene>
<evidence type="ECO:0000313" key="4">
    <source>
        <dbReference type="Proteomes" id="UP000000552"/>
    </source>
</evidence>
<dbReference type="eggNOG" id="COG2085">
    <property type="taxonomic scope" value="Bacteria"/>
</dbReference>
<feature type="domain" description="Pyrroline-5-carboxylate reductase catalytic N-terminal" evidence="1">
    <location>
        <begin position="26"/>
        <end position="111"/>
    </location>
</feature>
<name>Q987K3_RHILO</name>
<organism evidence="3 4">
    <name type="scientific">Mesorhizobium japonicum (strain LMG 29417 / CECT 9101 / MAFF 303099)</name>
    <name type="common">Mesorhizobium loti (strain MAFF 303099)</name>
    <dbReference type="NCBI Taxonomy" id="266835"/>
    <lineage>
        <taxon>Bacteria</taxon>
        <taxon>Pseudomonadati</taxon>
        <taxon>Pseudomonadota</taxon>
        <taxon>Alphaproteobacteria</taxon>
        <taxon>Hyphomicrobiales</taxon>
        <taxon>Phyllobacteriaceae</taxon>
        <taxon>Mesorhizobium</taxon>
    </lineage>
</organism>
<dbReference type="Proteomes" id="UP000000552">
    <property type="component" value="Chromosome"/>
</dbReference>
<evidence type="ECO:0000313" key="3">
    <source>
        <dbReference type="EMBL" id="BAB53200.1"/>
    </source>
</evidence>
<evidence type="ECO:0000259" key="1">
    <source>
        <dbReference type="Pfam" id="PF03807"/>
    </source>
</evidence>
<protein>
    <submittedName>
        <fullName evidence="3">Mll7016 protein</fullName>
    </submittedName>
</protein>
<dbReference type="InterPro" id="IPR036291">
    <property type="entry name" value="NAD(P)-bd_dom_sf"/>
</dbReference>
<dbReference type="InterPro" id="IPR028939">
    <property type="entry name" value="P5C_Rdtase_cat_N"/>
</dbReference>
<sequence length="297" mass="32475">MIIPVYKMTIADDRLGFKEQSQMTTIALFGAGGKMGYRLSTNFRGSDYTIRHVEISEAGKERLKTGLGFDAVGVDEALKDAEVVILAVPDTHIGKVAASIESKLVSGTMVIVLDAAAPFAGHLPNRPDLTYFVTHPCHPPIFNDETDMAAKKDFFGGVKARQHFVSALMQGPEEDYAKGEKIAQIIWAPVMRSHRVTVEHMALLEPGLSETVCASLLVVMKEALDEVVARGVDRQAALDFLLGHMNVLGAVIFGETKGVFSDACNKAIEFGKPVLMRDDWKRVFEPEEIAASIQRIT</sequence>
<dbReference type="KEGG" id="mlo:mll7016"/>
<proteinExistence type="predicted"/>
<reference evidence="3 4" key="1">
    <citation type="journal article" date="2000" name="DNA Res.">
        <title>Complete genome structure of the nitrogen-fixing symbiotic bacterium Mesorhizobium loti.</title>
        <authorList>
            <person name="Kaneko T."/>
            <person name="Nakamura Y."/>
            <person name="Sato S."/>
            <person name="Asamizu E."/>
            <person name="Kato T."/>
            <person name="Sasamoto S."/>
            <person name="Watanabe A."/>
            <person name="Idesawa K."/>
            <person name="Ishikawa A."/>
            <person name="Kawashima K."/>
            <person name="Kimura T."/>
            <person name="Kishida Y."/>
            <person name="Kiyokawa C."/>
            <person name="Kohara M."/>
            <person name="Matsumoto M."/>
            <person name="Matsuno A."/>
            <person name="Mochizuki Y."/>
            <person name="Nakayama S."/>
            <person name="Nakazaki N."/>
            <person name="Shimpo S."/>
            <person name="Sugimoto M."/>
            <person name="Takeuchi C."/>
            <person name="Yamada M."/>
            <person name="Tabata S."/>
        </authorList>
    </citation>
    <scope>NUCLEOTIDE SEQUENCE [LARGE SCALE GENOMIC DNA]</scope>
    <source>
        <strain evidence="4">LMG 29417 / CECT 9101 / MAFF 303099</strain>
    </source>
</reference>
<dbReference type="EMBL" id="BA000012">
    <property type="protein sequence ID" value="BAB53200.1"/>
    <property type="molecule type" value="Genomic_DNA"/>
</dbReference>
<dbReference type="Gene3D" id="3.40.50.720">
    <property type="entry name" value="NAD(P)-binding Rossmann-like Domain"/>
    <property type="match status" value="1"/>
</dbReference>
<dbReference type="Pfam" id="PF16896">
    <property type="entry name" value="PGDH_C"/>
    <property type="match status" value="1"/>
</dbReference>
<dbReference type="InterPro" id="IPR037161">
    <property type="entry name" value="Semialdehyde_DH-like_C"/>
</dbReference>
<feature type="domain" description="Phosphogluconate dehydrogenase (decarboxylating) C-terminal" evidence="2">
    <location>
        <begin position="143"/>
        <end position="297"/>
    </location>
</feature>
<dbReference type="Pfam" id="PF03807">
    <property type="entry name" value="F420_oxidored"/>
    <property type="match status" value="1"/>
</dbReference>
<dbReference type="InterPro" id="IPR031663">
    <property type="entry name" value="PGDH_C"/>
</dbReference>